<accession>A0A841TEC6</accession>
<dbReference type="PANTHER" id="PTHR23501:SF170">
    <property type="entry name" value="MULTIDRUG RESISTANCE PROTEIN 3"/>
    <property type="match status" value="1"/>
</dbReference>
<evidence type="ECO:0000256" key="1">
    <source>
        <dbReference type="ARBA" id="ARBA00004651"/>
    </source>
</evidence>
<evidence type="ECO:0000256" key="6">
    <source>
        <dbReference type="ARBA" id="ARBA00023136"/>
    </source>
</evidence>
<dbReference type="EMBL" id="JACJVN010000034">
    <property type="protein sequence ID" value="MBB6677668.1"/>
    <property type="molecule type" value="Genomic_DNA"/>
</dbReference>
<comment type="caution">
    <text evidence="9">The sequence shown here is derived from an EMBL/GenBank/DDBJ whole genome shotgun (WGS) entry which is preliminary data.</text>
</comment>
<dbReference type="Gene3D" id="1.20.1720.10">
    <property type="entry name" value="Multidrug resistance protein D"/>
    <property type="match status" value="1"/>
</dbReference>
<feature type="transmembrane region" description="Helical" evidence="7">
    <location>
        <begin position="302"/>
        <end position="321"/>
    </location>
</feature>
<dbReference type="FunFam" id="1.20.1720.10:FF:000004">
    <property type="entry name" value="EmrB/QacA family drug resistance transporter"/>
    <property type="match status" value="1"/>
</dbReference>
<evidence type="ECO:0000256" key="5">
    <source>
        <dbReference type="ARBA" id="ARBA00022989"/>
    </source>
</evidence>
<feature type="transmembrane region" description="Helical" evidence="7">
    <location>
        <begin position="162"/>
        <end position="184"/>
    </location>
</feature>
<keyword evidence="6 7" id="KW-0472">Membrane</keyword>
<dbReference type="PANTHER" id="PTHR23501">
    <property type="entry name" value="MAJOR FACILITATOR SUPERFAMILY"/>
    <property type="match status" value="1"/>
</dbReference>
<dbReference type="AlphaFoldDB" id="A0A841TEC6"/>
<proteinExistence type="predicted"/>
<dbReference type="Proteomes" id="UP000574133">
    <property type="component" value="Unassembled WGS sequence"/>
</dbReference>
<reference evidence="9 10" key="1">
    <citation type="submission" date="2020-08" db="EMBL/GenBank/DDBJ databases">
        <title>Cohnella phylogeny.</title>
        <authorList>
            <person name="Dunlap C."/>
        </authorList>
    </citation>
    <scope>NUCLEOTIDE SEQUENCE [LARGE SCALE GENOMIC DNA]</scope>
    <source>
        <strain evidence="9 10">DSM 103658</strain>
    </source>
</reference>
<feature type="transmembrane region" description="Helical" evidence="7">
    <location>
        <begin position="132"/>
        <end position="150"/>
    </location>
</feature>
<feature type="transmembrane region" description="Helical" evidence="7">
    <location>
        <begin position="471"/>
        <end position="490"/>
    </location>
</feature>
<dbReference type="InterPro" id="IPR011701">
    <property type="entry name" value="MFS"/>
</dbReference>
<feature type="transmembrane region" description="Helical" evidence="7">
    <location>
        <begin position="266"/>
        <end position="290"/>
    </location>
</feature>
<dbReference type="GO" id="GO:0022857">
    <property type="term" value="F:transmembrane transporter activity"/>
    <property type="evidence" value="ECO:0007669"/>
    <property type="project" value="InterPro"/>
</dbReference>
<comment type="subcellular location">
    <subcellularLocation>
        <location evidence="1">Cell membrane</location>
        <topology evidence="1">Multi-pass membrane protein</topology>
    </subcellularLocation>
</comment>
<evidence type="ECO:0000256" key="3">
    <source>
        <dbReference type="ARBA" id="ARBA00022475"/>
    </source>
</evidence>
<evidence type="ECO:0000256" key="2">
    <source>
        <dbReference type="ARBA" id="ARBA00022448"/>
    </source>
</evidence>
<evidence type="ECO:0000313" key="9">
    <source>
        <dbReference type="EMBL" id="MBB6677668.1"/>
    </source>
</evidence>
<feature type="transmembrane region" description="Helical" evidence="7">
    <location>
        <begin position="196"/>
        <end position="215"/>
    </location>
</feature>
<evidence type="ECO:0000256" key="7">
    <source>
        <dbReference type="SAM" id="Phobius"/>
    </source>
</evidence>
<dbReference type="SUPFAM" id="SSF103473">
    <property type="entry name" value="MFS general substrate transporter"/>
    <property type="match status" value="1"/>
</dbReference>
<evidence type="ECO:0000313" key="10">
    <source>
        <dbReference type="Proteomes" id="UP000574133"/>
    </source>
</evidence>
<name>A0A841TEC6_9BACL</name>
<dbReference type="InterPro" id="IPR020846">
    <property type="entry name" value="MFS_dom"/>
</dbReference>
<keyword evidence="2" id="KW-0813">Transport</keyword>
<evidence type="ECO:0000256" key="4">
    <source>
        <dbReference type="ARBA" id="ARBA00022692"/>
    </source>
</evidence>
<feature type="transmembrane region" description="Helical" evidence="7">
    <location>
        <begin position="328"/>
        <end position="347"/>
    </location>
</feature>
<dbReference type="GO" id="GO:0005886">
    <property type="term" value="C:plasma membrane"/>
    <property type="evidence" value="ECO:0007669"/>
    <property type="project" value="UniProtKB-SubCell"/>
</dbReference>
<dbReference type="InterPro" id="IPR001958">
    <property type="entry name" value="Tet-R_TetA/multi-R_MdtG-like"/>
</dbReference>
<dbReference type="RefSeq" id="WP_185178949.1">
    <property type="nucleotide sequence ID" value="NZ_CBCSEP010000007.1"/>
</dbReference>
<dbReference type="Gene3D" id="1.20.1250.20">
    <property type="entry name" value="MFS general substrate transporter like domains"/>
    <property type="match status" value="1"/>
</dbReference>
<keyword evidence="3" id="KW-1003">Cell membrane</keyword>
<keyword evidence="10" id="KW-1185">Reference proteome</keyword>
<dbReference type="Pfam" id="PF07690">
    <property type="entry name" value="MFS_1"/>
    <property type="match status" value="1"/>
</dbReference>
<feature type="transmembrane region" description="Helical" evidence="7">
    <location>
        <begin position="46"/>
        <end position="64"/>
    </location>
</feature>
<dbReference type="PROSITE" id="PS50850">
    <property type="entry name" value="MFS"/>
    <property type="match status" value="1"/>
</dbReference>
<protein>
    <submittedName>
        <fullName evidence="9">DHA2 family efflux MFS transporter permease subunit</fullName>
    </submittedName>
</protein>
<keyword evidence="4 7" id="KW-0812">Transmembrane</keyword>
<gene>
    <name evidence="9" type="ORF">H4Q31_10055</name>
</gene>
<feature type="transmembrane region" description="Helical" evidence="7">
    <location>
        <begin position="387"/>
        <end position="414"/>
    </location>
</feature>
<dbReference type="InterPro" id="IPR036259">
    <property type="entry name" value="MFS_trans_sf"/>
</dbReference>
<keyword evidence="5 7" id="KW-1133">Transmembrane helix</keyword>
<feature type="transmembrane region" description="Helical" evidence="7">
    <location>
        <begin position="101"/>
        <end position="125"/>
    </location>
</feature>
<dbReference type="NCBIfam" id="TIGR00711">
    <property type="entry name" value="efflux_EmrB"/>
    <property type="match status" value="1"/>
</dbReference>
<sequence length="511" mass="54439">MAKAAQRTGLIILAMALGLLMASLDNTIVSACINKVIQDIGGFESFNWVFTAYMLAATSTMLIFGKLSDLFGRKRFYLIGIGLFLVGSALCGMAENIQQLILFRVIQGIGSGSVFPISFSIIFTLFADPKHAAKLSGVMGAVFGLSSVAGPQLGTLISDHLSWRWCFYVNLPIGIASMLVLLFALKESRSDGKPSIDFAGAALLIVSTVSLMLALELGGKDYGWGSWQIIGLFILAAAGTAAFLFVEARAREPMLPLPIFRDRLVLGTSFLCFCQGVIMFSAITYLPIYSVAVLGRANSNGLLTPMMASLICGAILAGFLSTYIRLRTLMFANMALGIAAAWLLYSMTPTMSYGNVVAIMILLGLGVVGPLMSMAQSAVAMSVPEKYIGISSSVVGFWRNIGGIMGASIMAVIVNRHLRDSVAEAGAKFRIPPDQLKQLADPENVIRSSNQMSPDLLAYMREVIGSAINDGFILAFCVMIAGAIIALTVGRAKLQARQQQSEPPAAVSEGA</sequence>
<feature type="transmembrane region" description="Helical" evidence="7">
    <location>
        <begin position="353"/>
        <end position="375"/>
    </location>
</feature>
<dbReference type="PRINTS" id="PR01035">
    <property type="entry name" value="TCRTETA"/>
</dbReference>
<feature type="transmembrane region" description="Helical" evidence="7">
    <location>
        <begin position="227"/>
        <end position="246"/>
    </location>
</feature>
<dbReference type="InterPro" id="IPR004638">
    <property type="entry name" value="EmrB-like"/>
</dbReference>
<evidence type="ECO:0000259" key="8">
    <source>
        <dbReference type="PROSITE" id="PS50850"/>
    </source>
</evidence>
<feature type="domain" description="Major facilitator superfamily (MFS) profile" evidence="8">
    <location>
        <begin position="11"/>
        <end position="494"/>
    </location>
</feature>
<organism evidence="9 10">
    <name type="scientific">Cohnella lubricantis</name>
    <dbReference type="NCBI Taxonomy" id="2163172"/>
    <lineage>
        <taxon>Bacteria</taxon>
        <taxon>Bacillati</taxon>
        <taxon>Bacillota</taxon>
        <taxon>Bacilli</taxon>
        <taxon>Bacillales</taxon>
        <taxon>Paenibacillaceae</taxon>
        <taxon>Cohnella</taxon>
    </lineage>
</organism>
<feature type="transmembrane region" description="Helical" evidence="7">
    <location>
        <begin position="76"/>
        <end position="95"/>
    </location>
</feature>